<dbReference type="PROSITE" id="PS51384">
    <property type="entry name" value="FAD_FR"/>
    <property type="match status" value="1"/>
</dbReference>
<dbReference type="PROSITE" id="PS00197">
    <property type="entry name" value="2FE2S_FER_1"/>
    <property type="match status" value="1"/>
</dbReference>
<evidence type="ECO:0000259" key="2">
    <source>
        <dbReference type="PROSITE" id="PS51384"/>
    </source>
</evidence>
<dbReference type="SUPFAM" id="SSF52343">
    <property type="entry name" value="Ferredoxin reductase-like, C-terminal NADP-linked domain"/>
    <property type="match status" value="1"/>
</dbReference>
<dbReference type="SUPFAM" id="SSF63380">
    <property type="entry name" value="Riboflavin synthase domain-like"/>
    <property type="match status" value="1"/>
</dbReference>
<dbReference type="PRINTS" id="PR00409">
    <property type="entry name" value="PHDIOXRDTASE"/>
</dbReference>
<dbReference type="EMBL" id="FMAG01000004">
    <property type="protein sequence ID" value="SCB31725.1"/>
    <property type="molecule type" value="Genomic_DNA"/>
</dbReference>
<dbReference type="PROSITE" id="PS51085">
    <property type="entry name" value="2FE2S_FER_2"/>
    <property type="match status" value="1"/>
</dbReference>
<protein>
    <submittedName>
        <fullName evidence="3">Vanillate demethylase subunit B</fullName>
    </submittedName>
</protein>
<reference evidence="4" key="1">
    <citation type="submission" date="2016-08" db="EMBL/GenBank/DDBJ databases">
        <authorList>
            <person name="Varghese N."/>
            <person name="Submissions Spin"/>
        </authorList>
    </citation>
    <scope>NUCLEOTIDE SEQUENCE [LARGE SCALE GENOMIC DNA]</scope>
    <source>
        <strain evidence="4">HAMBI 2975</strain>
    </source>
</reference>
<dbReference type="GO" id="GO:0008168">
    <property type="term" value="F:methyltransferase activity"/>
    <property type="evidence" value="ECO:0007669"/>
    <property type="project" value="UniProtKB-KW"/>
</dbReference>
<dbReference type="InterPro" id="IPR050415">
    <property type="entry name" value="MRET"/>
</dbReference>
<dbReference type="Pfam" id="PF00111">
    <property type="entry name" value="Fer2"/>
    <property type="match status" value="1"/>
</dbReference>
<dbReference type="PANTHER" id="PTHR47354:SF2">
    <property type="entry name" value="BLR2392 PROTEIN"/>
    <property type="match status" value="1"/>
</dbReference>
<dbReference type="Pfam" id="PF00175">
    <property type="entry name" value="NAD_binding_1"/>
    <property type="match status" value="1"/>
</dbReference>
<evidence type="ECO:0000259" key="1">
    <source>
        <dbReference type="PROSITE" id="PS51085"/>
    </source>
</evidence>
<dbReference type="GO" id="GO:0032259">
    <property type="term" value="P:methylation"/>
    <property type="evidence" value="ECO:0007669"/>
    <property type="project" value="UniProtKB-KW"/>
</dbReference>
<dbReference type="InterPro" id="IPR008333">
    <property type="entry name" value="Cbr1-like_FAD-bd_dom"/>
</dbReference>
<evidence type="ECO:0000313" key="4">
    <source>
        <dbReference type="Proteomes" id="UP000199101"/>
    </source>
</evidence>
<keyword evidence="3" id="KW-0808">Transferase</keyword>
<evidence type="ECO:0000313" key="3">
    <source>
        <dbReference type="EMBL" id="SCB31725.1"/>
    </source>
</evidence>
<dbReference type="InterPro" id="IPR001041">
    <property type="entry name" value="2Fe-2S_ferredoxin-type"/>
</dbReference>
<dbReference type="PANTHER" id="PTHR47354">
    <property type="entry name" value="NADH OXIDOREDUCTASE HCR"/>
    <property type="match status" value="1"/>
</dbReference>
<feature type="domain" description="2Fe-2S ferredoxin-type" evidence="1">
    <location>
        <begin position="231"/>
        <end position="322"/>
    </location>
</feature>
<sequence>MRSRLEWRKARVIDTRTIAEDVRAVTFAVEGLSVGFDPGSHTNIKVQINGEPAIRTYTVIPGQPGTLSIAAKLHPNSRGGSAFIWQLQPGDDTELTEPENRFELSWRASRYLLIAGGIGITPIYGMAKALASRGKTLRLAYAAKSRQQMAFLDELAALLDERLQVFAQDDGETLDLDAEFAALPPDGEAYICGPLGLLEAARQAWQRGGRSMSRLRYEVFGDNGRFAEQAFDVEVAELGTRVRVRADQSMLDVLLEAGVGMVFDCRRGECGLCAVNIVEADGVIDHRDVFFSEAERQENSRMCACVSRACGGRIVIDTGYRGELAAAE</sequence>
<proteinExistence type="predicted"/>
<keyword evidence="4" id="KW-1185">Reference proteome</keyword>
<dbReference type="InterPro" id="IPR001433">
    <property type="entry name" value="OxRdtase_FAD/NAD-bd"/>
</dbReference>
<dbReference type="Gene3D" id="3.10.20.30">
    <property type="match status" value="1"/>
</dbReference>
<dbReference type="GO" id="GO:0051537">
    <property type="term" value="F:2 iron, 2 sulfur cluster binding"/>
    <property type="evidence" value="ECO:0007669"/>
    <property type="project" value="InterPro"/>
</dbReference>
<dbReference type="OrthoDB" id="9792185at2"/>
<dbReference type="CDD" id="cd06185">
    <property type="entry name" value="PDR_like"/>
    <property type="match status" value="1"/>
</dbReference>
<dbReference type="InterPro" id="IPR039261">
    <property type="entry name" value="FNR_nucleotide-bd"/>
</dbReference>
<dbReference type="RefSeq" id="WP_092712902.1">
    <property type="nucleotide sequence ID" value="NZ_FMAG01000004.1"/>
</dbReference>
<dbReference type="SUPFAM" id="SSF54292">
    <property type="entry name" value="2Fe-2S ferredoxin-like"/>
    <property type="match status" value="1"/>
</dbReference>
<dbReference type="CDD" id="cd00207">
    <property type="entry name" value="fer2"/>
    <property type="match status" value="1"/>
</dbReference>
<dbReference type="AlphaFoldDB" id="A0A1C3VVT2"/>
<dbReference type="InterPro" id="IPR036010">
    <property type="entry name" value="2Fe-2S_ferredoxin-like_sf"/>
</dbReference>
<gene>
    <name evidence="3" type="ORF">GA0061103_4340</name>
</gene>
<dbReference type="GO" id="GO:0016491">
    <property type="term" value="F:oxidoreductase activity"/>
    <property type="evidence" value="ECO:0007669"/>
    <property type="project" value="InterPro"/>
</dbReference>
<dbReference type="Pfam" id="PF00970">
    <property type="entry name" value="FAD_binding_6"/>
    <property type="match status" value="1"/>
</dbReference>
<name>A0A1C3VVT2_9HYPH</name>
<dbReference type="InterPro" id="IPR017938">
    <property type="entry name" value="Riboflavin_synthase-like_b-brl"/>
</dbReference>
<keyword evidence="3" id="KW-0489">Methyltransferase</keyword>
<accession>A0A1C3VVT2</accession>
<dbReference type="InterPro" id="IPR006058">
    <property type="entry name" value="2Fe2S_fd_BS"/>
</dbReference>
<dbReference type="Gene3D" id="3.40.50.80">
    <property type="entry name" value="Nucleotide-binding domain of ferredoxin-NADP reductase (FNR) module"/>
    <property type="match status" value="1"/>
</dbReference>
<dbReference type="Gene3D" id="2.40.30.10">
    <property type="entry name" value="Translation factors"/>
    <property type="match status" value="1"/>
</dbReference>
<dbReference type="STRING" id="410764.GA0061103_4340"/>
<organism evidence="3 4">
    <name type="scientific">Rhizobium multihospitium</name>
    <dbReference type="NCBI Taxonomy" id="410764"/>
    <lineage>
        <taxon>Bacteria</taxon>
        <taxon>Pseudomonadati</taxon>
        <taxon>Pseudomonadota</taxon>
        <taxon>Alphaproteobacteria</taxon>
        <taxon>Hyphomicrobiales</taxon>
        <taxon>Rhizobiaceae</taxon>
        <taxon>Rhizobium/Agrobacterium group</taxon>
        <taxon>Rhizobium</taxon>
    </lineage>
</organism>
<dbReference type="InterPro" id="IPR017927">
    <property type="entry name" value="FAD-bd_FR_type"/>
</dbReference>
<dbReference type="InterPro" id="IPR012675">
    <property type="entry name" value="Beta-grasp_dom_sf"/>
</dbReference>
<feature type="domain" description="FAD-binding FR-type" evidence="2">
    <location>
        <begin position="5"/>
        <end position="105"/>
    </location>
</feature>
<dbReference type="Proteomes" id="UP000199101">
    <property type="component" value="Unassembled WGS sequence"/>
</dbReference>